<accession>W1J501</accession>
<comment type="caution">
    <text evidence="2">The sequence shown here is derived from an EMBL/GenBank/DDBJ whole genome shotgun (WGS) entry which is preliminary data.</text>
</comment>
<reference evidence="2 3" key="1">
    <citation type="submission" date="2013-11" db="EMBL/GenBank/DDBJ databases">
        <title>Draft genome sequence and annotation of the entomopathogenic bacterium, Xenorhabdus cabanillasi strain JM26.</title>
        <authorList>
            <person name="Gualtieri M."/>
            <person name="Ogier J.C."/>
            <person name="Pages S."/>
            <person name="Givaudan A."/>
            <person name="Gaudriault S."/>
        </authorList>
    </citation>
    <scope>NUCLEOTIDE SEQUENCE [LARGE SCALE GENOMIC DNA]</scope>
    <source>
        <strain evidence="2 3">JM26</strain>
    </source>
</reference>
<protein>
    <submittedName>
        <fullName evidence="2">Uncharacterized protein</fullName>
    </submittedName>
</protein>
<feature type="transmembrane region" description="Helical" evidence="1">
    <location>
        <begin position="20"/>
        <end position="40"/>
    </location>
</feature>
<dbReference type="EMBL" id="CBXE010000159">
    <property type="protein sequence ID" value="CDL85814.1"/>
    <property type="molecule type" value="Genomic_DNA"/>
</dbReference>
<name>W1J501_9GAMM</name>
<gene>
    <name evidence="2" type="ORF">XCR1_2410006</name>
</gene>
<sequence length="50" mass="5760">MFPVLLYPAVTKYVSVSDWYVYSYMLIAIAFSYLSAFGYFKLVLSSNTTK</sequence>
<evidence type="ECO:0000313" key="2">
    <source>
        <dbReference type="EMBL" id="CDL85814.1"/>
    </source>
</evidence>
<evidence type="ECO:0000313" key="3">
    <source>
        <dbReference type="Proteomes" id="UP000019197"/>
    </source>
</evidence>
<evidence type="ECO:0000256" key="1">
    <source>
        <dbReference type="SAM" id="Phobius"/>
    </source>
</evidence>
<dbReference type="AlphaFoldDB" id="W1J501"/>
<keyword evidence="1" id="KW-1133">Transmembrane helix</keyword>
<organism evidence="2 3">
    <name type="scientific">Xenorhabdus cabanillasii JM26</name>
    <dbReference type="NCBI Taxonomy" id="1427517"/>
    <lineage>
        <taxon>Bacteria</taxon>
        <taxon>Pseudomonadati</taxon>
        <taxon>Pseudomonadota</taxon>
        <taxon>Gammaproteobacteria</taxon>
        <taxon>Enterobacterales</taxon>
        <taxon>Morganellaceae</taxon>
        <taxon>Xenorhabdus</taxon>
    </lineage>
</organism>
<proteinExistence type="predicted"/>
<keyword evidence="1" id="KW-0812">Transmembrane</keyword>
<keyword evidence="1" id="KW-0472">Membrane</keyword>
<dbReference type="Proteomes" id="UP000019197">
    <property type="component" value="Unassembled WGS sequence"/>
</dbReference>